<dbReference type="GO" id="GO:0003824">
    <property type="term" value="F:catalytic activity"/>
    <property type="evidence" value="ECO:0007669"/>
    <property type="project" value="InterPro"/>
</dbReference>
<accession>A0A2H0XVH7</accession>
<gene>
    <name evidence="1" type="ORF">COT42_06575</name>
</gene>
<dbReference type="SUPFAM" id="SSF53167">
    <property type="entry name" value="Purine and uridine phosphorylases"/>
    <property type="match status" value="1"/>
</dbReference>
<protein>
    <recommendedName>
        <fullName evidence="3">Nucleoside phosphorylase domain-containing protein</fullName>
    </recommendedName>
</protein>
<dbReference type="AlphaFoldDB" id="A0A2H0XVH7"/>
<reference evidence="1 2" key="1">
    <citation type="submission" date="2017-09" db="EMBL/GenBank/DDBJ databases">
        <title>Depth-based differentiation of microbial function through sediment-hosted aquifers and enrichment of novel symbionts in the deep terrestrial subsurface.</title>
        <authorList>
            <person name="Probst A.J."/>
            <person name="Ladd B."/>
            <person name="Jarett J.K."/>
            <person name="Geller-Mcgrath D.E."/>
            <person name="Sieber C.M."/>
            <person name="Emerson J.B."/>
            <person name="Anantharaman K."/>
            <person name="Thomas B.C."/>
            <person name="Malmstrom R."/>
            <person name="Stieglmeier M."/>
            <person name="Klingl A."/>
            <person name="Woyke T."/>
            <person name="Ryan C.M."/>
            <person name="Banfield J.F."/>
        </authorList>
    </citation>
    <scope>NUCLEOTIDE SEQUENCE [LARGE SCALE GENOMIC DNA]</scope>
    <source>
        <strain evidence="1">CG08_land_8_20_14_0_20_45_16</strain>
    </source>
</reference>
<comment type="caution">
    <text evidence="1">The sequence shown here is derived from an EMBL/GenBank/DDBJ whole genome shotgun (WGS) entry which is preliminary data.</text>
</comment>
<dbReference type="InterPro" id="IPR035994">
    <property type="entry name" value="Nucleoside_phosphorylase_sf"/>
</dbReference>
<sequence length="197" mass="21722">MKKGPEYFQAFFAVKPAAIQRTVLVSPIIYPNQFEKMLGQKGQHSRALLGYLLANFKGLTFIKTAMSQAAVADLVLLLKGTKCRQVIFLGAIGALASGFKIGDTYATDKAQEIYSFASLHDETVVKLKALKKQGVIGIDIESQAFFSAAKKVGLKAQAYYVITDLPLCKPFYKPQTPKERQKIREAVALLCQKQLSI</sequence>
<name>A0A2H0XVH7_UNCSA</name>
<evidence type="ECO:0008006" key="3">
    <source>
        <dbReference type="Google" id="ProtNLM"/>
    </source>
</evidence>
<dbReference type="Proteomes" id="UP000231343">
    <property type="component" value="Unassembled WGS sequence"/>
</dbReference>
<dbReference type="GO" id="GO:0009116">
    <property type="term" value="P:nucleoside metabolic process"/>
    <property type="evidence" value="ECO:0007669"/>
    <property type="project" value="InterPro"/>
</dbReference>
<organism evidence="1 2">
    <name type="scientific">Candidatus Saganbacteria bacterium CG08_land_8_20_14_0_20_45_16</name>
    <dbReference type="NCBI Taxonomy" id="2014293"/>
    <lineage>
        <taxon>Bacteria</taxon>
        <taxon>Bacillati</taxon>
        <taxon>Saganbacteria</taxon>
    </lineage>
</organism>
<evidence type="ECO:0000313" key="2">
    <source>
        <dbReference type="Proteomes" id="UP000231343"/>
    </source>
</evidence>
<dbReference type="EMBL" id="PEYM01000108">
    <property type="protein sequence ID" value="PIS28960.1"/>
    <property type="molecule type" value="Genomic_DNA"/>
</dbReference>
<evidence type="ECO:0000313" key="1">
    <source>
        <dbReference type="EMBL" id="PIS28960.1"/>
    </source>
</evidence>
<proteinExistence type="predicted"/>